<comment type="similarity">
    <text evidence="2 8">Belongs to the 4-toluene sulfonate uptake permease (TSUP) (TC 2.A.102) family.</text>
</comment>
<dbReference type="PANTHER" id="PTHR30269:SF0">
    <property type="entry name" value="MEMBRANE TRANSPORTER PROTEIN YFCA-RELATED"/>
    <property type="match status" value="1"/>
</dbReference>
<dbReference type="PANTHER" id="PTHR30269">
    <property type="entry name" value="TRANSMEMBRANE PROTEIN YFCA"/>
    <property type="match status" value="1"/>
</dbReference>
<feature type="transmembrane region" description="Helical" evidence="8">
    <location>
        <begin position="78"/>
        <end position="99"/>
    </location>
</feature>
<evidence type="ECO:0000256" key="2">
    <source>
        <dbReference type="ARBA" id="ARBA00009142"/>
    </source>
</evidence>
<feature type="transmembrane region" description="Helical" evidence="8">
    <location>
        <begin position="255"/>
        <end position="273"/>
    </location>
</feature>
<keyword evidence="7 8" id="KW-0472">Membrane</keyword>
<keyword evidence="3" id="KW-0813">Transport</keyword>
<feature type="transmembrane region" description="Helical" evidence="8">
    <location>
        <begin position="47"/>
        <end position="66"/>
    </location>
</feature>
<dbReference type="GO" id="GO:0005886">
    <property type="term" value="C:plasma membrane"/>
    <property type="evidence" value="ECO:0007669"/>
    <property type="project" value="UniProtKB-SubCell"/>
</dbReference>
<keyword evidence="5 8" id="KW-0812">Transmembrane</keyword>
<dbReference type="RefSeq" id="WP_190617137.1">
    <property type="nucleotide sequence ID" value="NZ_CP061538.1"/>
</dbReference>
<evidence type="ECO:0000256" key="6">
    <source>
        <dbReference type="ARBA" id="ARBA00022989"/>
    </source>
</evidence>
<evidence type="ECO:0000256" key="8">
    <source>
        <dbReference type="RuleBase" id="RU363041"/>
    </source>
</evidence>
<gene>
    <name evidence="9" type="ORF">IDM48_09585</name>
</gene>
<evidence type="ECO:0000256" key="7">
    <source>
        <dbReference type="ARBA" id="ARBA00023136"/>
    </source>
</evidence>
<proteinExistence type="inferred from homology"/>
<keyword evidence="6 8" id="KW-1133">Transmembrane helix</keyword>
<dbReference type="EMBL" id="CP061538">
    <property type="protein sequence ID" value="QNV39608.1"/>
    <property type="molecule type" value="Genomic_DNA"/>
</dbReference>
<protein>
    <recommendedName>
        <fullName evidence="8">Probable membrane transporter protein</fullName>
    </recommendedName>
</protein>
<evidence type="ECO:0000256" key="4">
    <source>
        <dbReference type="ARBA" id="ARBA00022475"/>
    </source>
</evidence>
<dbReference type="KEGG" id="rama:IDM48_09585"/>
<evidence type="ECO:0000256" key="1">
    <source>
        <dbReference type="ARBA" id="ARBA00004651"/>
    </source>
</evidence>
<evidence type="ECO:0000313" key="10">
    <source>
        <dbReference type="Proteomes" id="UP000516421"/>
    </source>
</evidence>
<dbReference type="InterPro" id="IPR052017">
    <property type="entry name" value="TSUP"/>
</dbReference>
<evidence type="ECO:0000256" key="5">
    <source>
        <dbReference type="ARBA" id="ARBA00022692"/>
    </source>
</evidence>
<dbReference type="Pfam" id="PF01925">
    <property type="entry name" value="TauE"/>
    <property type="match status" value="1"/>
</dbReference>
<organism evidence="9 10">
    <name type="scientific">Rothia amarae</name>
    <dbReference type="NCBI Taxonomy" id="169480"/>
    <lineage>
        <taxon>Bacteria</taxon>
        <taxon>Bacillati</taxon>
        <taxon>Actinomycetota</taxon>
        <taxon>Actinomycetes</taxon>
        <taxon>Micrococcales</taxon>
        <taxon>Micrococcaceae</taxon>
        <taxon>Rothia</taxon>
    </lineage>
</organism>
<feature type="transmembrane region" description="Helical" evidence="8">
    <location>
        <begin position="205"/>
        <end position="221"/>
    </location>
</feature>
<reference evidence="9 10" key="1">
    <citation type="submission" date="2020-09" db="EMBL/GenBank/DDBJ databases">
        <title>Investigation of environmental microbe.</title>
        <authorList>
            <person name="Ou Y."/>
            <person name="Kang Q."/>
        </authorList>
    </citation>
    <scope>NUCLEOTIDE SEQUENCE [LARGE SCALE GENOMIC DNA]</scope>
    <source>
        <strain evidence="9 10">KJZ-9</strain>
    </source>
</reference>
<dbReference type="AlphaFoldDB" id="A0A7H2BIW2"/>
<comment type="subcellular location">
    <subcellularLocation>
        <location evidence="1 8">Cell membrane</location>
        <topology evidence="1 8">Multi-pass membrane protein</topology>
    </subcellularLocation>
</comment>
<sequence>MLPDSTLVLSFFIILGAGLSAGFINAIVGSGTLISFPLLLLLGYPPLTANISSSVGLVAGNISGAYGYRREIRQNSGLIRMLLPSSILGGITGASLLLILPESAFAFVVPVLIGLGLIMVVAGPRIQQRVAAARSHDTNAQEILGTTPEPALPRDKKRLAIIVIVYLLGIYGGYFGAAQGVLMIGFLGALLTVSLQSLNAVKNLLVAFVNILSTLIFVTWAGDIINWFVVLTIAAGAAVGGLVGAKVGRRLPANLLRAVILVIGTVALINLLLS</sequence>
<dbReference type="InterPro" id="IPR002781">
    <property type="entry name" value="TM_pro_TauE-like"/>
</dbReference>
<feature type="transmembrane region" description="Helical" evidence="8">
    <location>
        <begin position="7"/>
        <end position="27"/>
    </location>
</feature>
<accession>A0A7H2BIW2</accession>
<keyword evidence="4 8" id="KW-1003">Cell membrane</keyword>
<feature type="transmembrane region" description="Helical" evidence="8">
    <location>
        <begin position="227"/>
        <end position="248"/>
    </location>
</feature>
<keyword evidence="10" id="KW-1185">Reference proteome</keyword>
<feature type="transmembrane region" description="Helical" evidence="8">
    <location>
        <begin position="159"/>
        <end position="175"/>
    </location>
</feature>
<feature type="transmembrane region" description="Helical" evidence="8">
    <location>
        <begin position="105"/>
        <end position="124"/>
    </location>
</feature>
<name>A0A7H2BIW2_9MICC</name>
<evidence type="ECO:0000313" key="9">
    <source>
        <dbReference type="EMBL" id="QNV39608.1"/>
    </source>
</evidence>
<evidence type="ECO:0000256" key="3">
    <source>
        <dbReference type="ARBA" id="ARBA00022448"/>
    </source>
</evidence>
<dbReference type="Proteomes" id="UP000516421">
    <property type="component" value="Chromosome"/>
</dbReference>